<evidence type="ECO:0000256" key="1">
    <source>
        <dbReference type="ARBA" id="ARBA00004651"/>
    </source>
</evidence>
<feature type="transmembrane region" description="Helical" evidence="8">
    <location>
        <begin position="304"/>
        <end position="326"/>
    </location>
</feature>
<gene>
    <name evidence="10" type="ORF">EFL26_20570</name>
</gene>
<evidence type="ECO:0000256" key="6">
    <source>
        <dbReference type="ARBA" id="ARBA00022989"/>
    </source>
</evidence>
<dbReference type="SUPFAM" id="SSF103473">
    <property type="entry name" value="MFS general substrate transporter"/>
    <property type="match status" value="1"/>
</dbReference>
<comment type="caution">
    <text evidence="10">The sequence shown here is derived from an EMBL/GenBank/DDBJ whole genome shotgun (WGS) entry which is preliminary data.</text>
</comment>
<dbReference type="Pfam" id="PF07690">
    <property type="entry name" value="MFS_1"/>
    <property type="match status" value="1"/>
</dbReference>
<feature type="transmembrane region" description="Helical" evidence="8">
    <location>
        <begin position="338"/>
        <end position="356"/>
    </location>
</feature>
<proteinExistence type="inferred from homology"/>
<dbReference type="GO" id="GO:1990961">
    <property type="term" value="P:xenobiotic detoxification by transmembrane export across the plasma membrane"/>
    <property type="evidence" value="ECO:0007669"/>
    <property type="project" value="InterPro"/>
</dbReference>
<dbReference type="EMBL" id="RJSF01000046">
    <property type="protein sequence ID" value="RNM12251.1"/>
    <property type="molecule type" value="Genomic_DNA"/>
</dbReference>
<protein>
    <submittedName>
        <fullName evidence="10">Bcr/CflA family efflux MFS transporter</fullName>
    </submittedName>
</protein>
<dbReference type="Proteomes" id="UP000279994">
    <property type="component" value="Unassembled WGS sequence"/>
</dbReference>
<feature type="transmembrane region" description="Helical" evidence="8">
    <location>
        <begin position="204"/>
        <end position="224"/>
    </location>
</feature>
<dbReference type="Gene3D" id="1.20.1720.10">
    <property type="entry name" value="Multidrug resistance protein D"/>
    <property type="match status" value="1"/>
</dbReference>
<comment type="subcellular location">
    <subcellularLocation>
        <location evidence="1">Cell membrane</location>
        <topology evidence="1">Multi-pass membrane protein</topology>
    </subcellularLocation>
</comment>
<feature type="transmembrane region" description="Helical" evidence="8">
    <location>
        <begin position="362"/>
        <end position="380"/>
    </location>
</feature>
<dbReference type="InterPro" id="IPR011701">
    <property type="entry name" value="MFS"/>
</dbReference>
<dbReference type="PROSITE" id="PS50850">
    <property type="entry name" value="MFS"/>
    <property type="match status" value="1"/>
</dbReference>
<evidence type="ECO:0000256" key="5">
    <source>
        <dbReference type="ARBA" id="ARBA00022692"/>
    </source>
</evidence>
<evidence type="ECO:0000259" key="9">
    <source>
        <dbReference type="PROSITE" id="PS50850"/>
    </source>
</evidence>
<feature type="transmembrane region" description="Helical" evidence="8">
    <location>
        <begin position="125"/>
        <end position="144"/>
    </location>
</feature>
<dbReference type="CDD" id="cd17320">
    <property type="entry name" value="MFS_MdfA_MDR_like"/>
    <property type="match status" value="1"/>
</dbReference>
<dbReference type="AlphaFoldDB" id="A0A3N0GII6"/>
<feature type="transmembrane region" description="Helical" evidence="8">
    <location>
        <begin position="270"/>
        <end position="292"/>
    </location>
</feature>
<dbReference type="PANTHER" id="PTHR23502">
    <property type="entry name" value="MAJOR FACILITATOR SUPERFAMILY"/>
    <property type="match status" value="1"/>
</dbReference>
<accession>A0A3N0GII6</accession>
<keyword evidence="5 8" id="KW-0812">Transmembrane</keyword>
<dbReference type="PROSITE" id="PS00216">
    <property type="entry name" value="SUGAR_TRANSPORT_1"/>
    <property type="match status" value="1"/>
</dbReference>
<feature type="transmembrane region" description="Helical" evidence="8">
    <location>
        <begin position="156"/>
        <end position="175"/>
    </location>
</feature>
<feature type="transmembrane region" description="Helical" evidence="8">
    <location>
        <begin position="92"/>
        <end position="113"/>
    </location>
</feature>
<keyword evidence="11" id="KW-1185">Reference proteome</keyword>
<reference evidence="10 11" key="1">
    <citation type="submission" date="2018-11" db="EMBL/GenBank/DDBJ databases">
        <authorList>
            <person name="Li F."/>
        </authorList>
    </citation>
    <scope>NUCLEOTIDE SEQUENCE [LARGE SCALE GENOMIC DNA]</scope>
    <source>
        <strain evidence="10 11">Gsoil 818</strain>
    </source>
</reference>
<keyword evidence="7 8" id="KW-0472">Membrane</keyword>
<comment type="similarity">
    <text evidence="2">Belongs to the major facilitator superfamily. Bcr/CmlA family.</text>
</comment>
<dbReference type="OrthoDB" id="9814303at2"/>
<dbReference type="InterPro" id="IPR036259">
    <property type="entry name" value="MFS_trans_sf"/>
</dbReference>
<feature type="domain" description="Major facilitator superfamily (MFS) profile" evidence="9">
    <location>
        <begin position="1"/>
        <end position="386"/>
    </location>
</feature>
<evidence type="ECO:0000256" key="3">
    <source>
        <dbReference type="ARBA" id="ARBA00022448"/>
    </source>
</evidence>
<evidence type="ECO:0000256" key="7">
    <source>
        <dbReference type="ARBA" id="ARBA00023136"/>
    </source>
</evidence>
<evidence type="ECO:0000256" key="4">
    <source>
        <dbReference type="ARBA" id="ARBA00022475"/>
    </source>
</evidence>
<sequence length="397" mass="40557">MAILLAALTICAPISMDLYLPALPALTRDLGTTTSAAQLTITACLTGLALGQVITGPLSDRFGRRRPLLVGLAAFVLASGACALSPSIETLILARLGQGFAAATGIVIAQASGRDLYSGQRLLEYYSRLAVLGGLAAIVGPVLGSHVARLTGWRGMFLLLCLVGSVLLAASARVARETLPLSSRTGPGLHVLLGRFHGMARDGLFIGAVITMGGIQAASFAYLAGGTFILQEIYGLSAQGYALIFAITATGYMSFGSLSARLSVRWSEMAVLALGLTLAGLAAAGLILAAFAHLPLLCMTVPMFALLSGVGLTVPPTTSLAMGGYPHLAGTAASVLQAARFGFGASLVPLVGIAGPEDARPFAIIVASGVGTASLAYIALMRPRFSNSIEQVESARA</sequence>
<dbReference type="InterPro" id="IPR005829">
    <property type="entry name" value="Sugar_transporter_CS"/>
</dbReference>
<dbReference type="GO" id="GO:0005886">
    <property type="term" value="C:plasma membrane"/>
    <property type="evidence" value="ECO:0007669"/>
    <property type="project" value="UniProtKB-SubCell"/>
</dbReference>
<evidence type="ECO:0000313" key="10">
    <source>
        <dbReference type="EMBL" id="RNM12251.1"/>
    </source>
</evidence>
<feature type="transmembrane region" description="Helical" evidence="8">
    <location>
        <begin position="67"/>
        <end position="86"/>
    </location>
</feature>
<keyword evidence="3" id="KW-0813">Transport</keyword>
<keyword evidence="6 8" id="KW-1133">Transmembrane helix</keyword>
<evidence type="ECO:0000256" key="2">
    <source>
        <dbReference type="ARBA" id="ARBA00006236"/>
    </source>
</evidence>
<dbReference type="NCBIfam" id="TIGR00710">
    <property type="entry name" value="efflux_Bcr_CflA"/>
    <property type="match status" value="1"/>
</dbReference>
<dbReference type="PANTHER" id="PTHR23502:SF132">
    <property type="entry name" value="POLYAMINE TRANSPORTER 2-RELATED"/>
    <property type="match status" value="1"/>
</dbReference>
<keyword evidence="4" id="KW-1003">Cell membrane</keyword>
<dbReference type="GO" id="GO:0042910">
    <property type="term" value="F:xenobiotic transmembrane transporter activity"/>
    <property type="evidence" value="ECO:0007669"/>
    <property type="project" value="InterPro"/>
</dbReference>
<name>A0A3N0GII6_9ACTN</name>
<feature type="transmembrane region" description="Helical" evidence="8">
    <location>
        <begin position="36"/>
        <end position="55"/>
    </location>
</feature>
<dbReference type="InterPro" id="IPR020846">
    <property type="entry name" value="MFS_dom"/>
</dbReference>
<evidence type="ECO:0000313" key="11">
    <source>
        <dbReference type="Proteomes" id="UP000279994"/>
    </source>
</evidence>
<dbReference type="InterPro" id="IPR004812">
    <property type="entry name" value="Efflux_drug-R_Bcr/CmlA"/>
</dbReference>
<evidence type="ECO:0000256" key="8">
    <source>
        <dbReference type="SAM" id="Phobius"/>
    </source>
</evidence>
<feature type="transmembrane region" description="Helical" evidence="8">
    <location>
        <begin position="236"/>
        <end position="258"/>
    </location>
</feature>
<organism evidence="10 11">
    <name type="scientific">Nocardioides pocheonensis</name>
    <dbReference type="NCBI Taxonomy" id="661485"/>
    <lineage>
        <taxon>Bacteria</taxon>
        <taxon>Bacillati</taxon>
        <taxon>Actinomycetota</taxon>
        <taxon>Actinomycetes</taxon>
        <taxon>Propionibacteriales</taxon>
        <taxon>Nocardioidaceae</taxon>
        <taxon>Nocardioides</taxon>
    </lineage>
</organism>